<dbReference type="AlphaFoldDB" id="A0A1H5QMX2"/>
<proteinExistence type="inferred from homology"/>
<gene>
    <name evidence="9" type="ORF">SAMN05421837_103802</name>
</gene>
<accession>A0A1H5QMX2</accession>
<keyword evidence="10" id="KW-1185">Reference proteome</keyword>
<evidence type="ECO:0000256" key="4">
    <source>
        <dbReference type="ARBA" id="ARBA00022692"/>
    </source>
</evidence>
<dbReference type="RefSeq" id="WP_086674868.1">
    <property type="nucleotide sequence ID" value="NZ_FNUJ01000003.1"/>
</dbReference>
<dbReference type="GO" id="GO:0005886">
    <property type="term" value="C:plasma membrane"/>
    <property type="evidence" value="ECO:0007669"/>
    <property type="project" value="UniProtKB-SubCell"/>
</dbReference>
<keyword evidence="6 8" id="KW-0472">Membrane</keyword>
<keyword evidence="4 8" id="KW-0812">Transmembrane</keyword>
<feature type="transmembrane region" description="Helical" evidence="8">
    <location>
        <begin position="20"/>
        <end position="37"/>
    </location>
</feature>
<feature type="transmembrane region" description="Helical" evidence="8">
    <location>
        <begin position="268"/>
        <end position="292"/>
    </location>
</feature>
<evidence type="ECO:0000313" key="10">
    <source>
        <dbReference type="Proteomes" id="UP000198878"/>
    </source>
</evidence>
<comment type="similarity">
    <text evidence="2">Belongs to the UPF0718 family.</text>
</comment>
<dbReference type="InterPro" id="IPR005524">
    <property type="entry name" value="DUF318"/>
</dbReference>
<feature type="transmembrane region" description="Helical" evidence="8">
    <location>
        <begin position="49"/>
        <end position="74"/>
    </location>
</feature>
<dbReference type="PANTHER" id="PTHR34184">
    <property type="entry name" value="UPF0718 PROTEIN YCGR"/>
    <property type="match status" value="1"/>
</dbReference>
<dbReference type="Proteomes" id="UP000198878">
    <property type="component" value="Unassembled WGS sequence"/>
</dbReference>
<reference evidence="10" key="1">
    <citation type="submission" date="2016-10" db="EMBL/GenBank/DDBJ databases">
        <authorList>
            <person name="Varghese N."/>
            <person name="Submissions S."/>
        </authorList>
    </citation>
    <scope>NUCLEOTIDE SEQUENCE [LARGE SCALE GENOMIC DNA]</scope>
    <source>
        <strain evidence="10">DSM 44654</strain>
    </source>
</reference>
<keyword evidence="5 8" id="KW-1133">Transmembrane helix</keyword>
<evidence type="ECO:0000256" key="2">
    <source>
        <dbReference type="ARBA" id="ARBA00006386"/>
    </source>
</evidence>
<dbReference type="EMBL" id="FNUJ01000003">
    <property type="protein sequence ID" value="SEF27395.1"/>
    <property type="molecule type" value="Genomic_DNA"/>
</dbReference>
<feature type="transmembrane region" description="Helical" evidence="8">
    <location>
        <begin position="332"/>
        <end position="353"/>
    </location>
</feature>
<evidence type="ECO:0000256" key="7">
    <source>
        <dbReference type="SAM" id="MobiDB-lite"/>
    </source>
</evidence>
<dbReference type="PANTHER" id="PTHR34184:SF4">
    <property type="entry name" value="UPF0718 PROTEIN YCGR"/>
    <property type="match status" value="1"/>
</dbReference>
<evidence type="ECO:0000256" key="1">
    <source>
        <dbReference type="ARBA" id="ARBA00004651"/>
    </source>
</evidence>
<feature type="transmembrane region" description="Helical" evidence="8">
    <location>
        <begin position="304"/>
        <end position="326"/>
    </location>
</feature>
<evidence type="ECO:0000256" key="8">
    <source>
        <dbReference type="SAM" id="Phobius"/>
    </source>
</evidence>
<comment type="subcellular location">
    <subcellularLocation>
        <location evidence="1">Cell membrane</location>
        <topology evidence="1">Multi-pass membrane protein</topology>
    </subcellularLocation>
</comment>
<evidence type="ECO:0000313" key="9">
    <source>
        <dbReference type="EMBL" id="SEF27395.1"/>
    </source>
</evidence>
<protein>
    <recommendedName>
        <fullName evidence="11">Permease</fullName>
    </recommendedName>
</protein>
<organism evidence="9 10">
    <name type="scientific">Amycolatopsis pretoriensis</name>
    <dbReference type="NCBI Taxonomy" id="218821"/>
    <lineage>
        <taxon>Bacteria</taxon>
        <taxon>Bacillati</taxon>
        <taxon>Actinomycetota</taxon>
        <taxon>Actinomycetes</taxon>
        <taxon>Pseudonocardiales</taxon>
        <taxon>Pseudonocardiaceae</taxon>
        <taxon>Amycolatopsis</taxon>
    </lineage>
</organism>
<dbReference type="STRING" id="218821.SAMN05421837_103802"/>
<feature type="transmembrane region" description="Helical" evidence="8">
    <location>
        <begin position="114"/>
        <end position="135"/>
    </location>
</feature>
<evidence type="ECO:0000256" key="3">
    <source>
        <dbReference type="ARBA" id="ARBA00022475"/>
    </source>
</evidence>
<evidence type="ECO:0000256" key="6">
    <source>
        <dbReference type="ARBA" id="ARBA00023136"/>
    </source>
</evidence>
<sequence length="354" mass="37398">MDKILEVLRLAWENLVDLSIFFFIALAIAAMVDLLYLDVVARRSFRKHGLLGVLFTTCLGAFSPFCSFTVIPLIRKLLRGGVPLSAVMSFWIASPAMDPPIFALTAKEIGLPLATARLLGALVLAMGAGIIILLVEKRGGFKDVLRPEKKPAVDERERHATPAQVAVAAGGGTTVLTEAPAATGGSSTCAADGSCTPDEDDDDGAPWWPQAKASLKSKRNWRITGRNFLRDTVSLGKWLVFACVFEGVIRVYVPNGIITAILGGDKGWLAIPLAAVISIPLYLNGVGAIPIVGGLLAKGMAQGAAVTFLLAGSVTTIPAMVAVRSVVNNKVFALYLAFGMLGSILLGFLAQLLL</sequence>
<name>A0A1H5QMX2_9PSEU</name>
<evidence type="ECO:0000256" key="5">
    <source>
        <dbReference type="ARBA" id="ARBA00022989"/>
    </source>
</evidence>
<feature type="region of interest" description="Disordered" evidence="7">
    <location>
        <begin position="179"/>
        <end position="206"/>
    </location>
</feature>
<keyword evidence="3" id="KW-1003">Cell membrane</keyword>
<evidence type="ECO:0008006" key="11">
    <source>
        <dbReference type="Google" id="ProtNLM"/>
    </source>
</evidence>
<dbReference type="InterPro" id="IPR052923">
    <property type="entry name" value="UPF0718"/>
</dbReference>
<dbReference type="Pfam" id="PF03773">
    <property type="entry name" value="ArsP_1"/>
    <property type="match status" value="1"/>
</dbReference>
<dbReference type="OrthoDB" id="9777774at2"/>